<gene>
    <name evidence="8" type="ORF">BSAL_47350</name>
</gene>
<evidence type="ECO:0000259" key="7">
    <source>
        <dbReference type="PROSITE" id="PS50850"/>
    </source>
</evidence>
<dbReference type="PANTHER" id="PTHR43385:SF1">
    <property type="entry name" value="RIBOFLAVIN TRANSPORTER RIBJ"/>
    <property type="match status" value="1"/>
</dbReference>
<name>A0A0S4JVK3_BODSA</name>
<comment type="subcellular location">
    <subcellularLocation>
        <location evidence="1">Membrane</location>
        <topology evidence="1">Multi-pass membrane protein</topology>
    </subcellularLocation>
</comment>
<feature type="domain" description="Major facilitator superfamily (MFS) profile" evidence="7">
    <location>
        <begin position="10"/>
        <end position="424"/>
    </location>
</feature>
<sequence>MENKVDGPRAFFVAACACMVQFTIFGVMNSFSVFSDSMSHDDSLGNPSQTQSSFGNSVGVGLAPVFGLVAGTLADRFGPRILQIISVISIFGALWLSASFASNVLTLVLLFSVPAGVASGLMLSPGAAATSSYFKKRRTLGTGICFCGGGIGSCIMPSLAGTWATSVGWRTSFKYLSCFSALGIVAASFVRFYQPDEVELLAESEETIESEASSPVSSRRASPSELFHHVIRTPRFIAHFTSFALFTWAFYGILYAVVPYTSSMGKSGTVYAEVDTITTERASTLMTFFGVSQIVGSLSMGFIADRFGNKNTHAFCNLLGAFSCLAFAFSRTYAQFAGILVVVGFATAGVFPTVPAMIASTYSGPNVGTLIGIVFFAATFGGFAAPPMISAVASAHNGNYSYGWIMVSLAQTASAFICYVAVEE</sequence>
<feature type="transmembrane region" description="Helical" evidence="6">
    <location>
        <begin position="172"/>
        <end position="193"/>
    </location>
</feature>
<dbReference type="PROSITE" id="PS50850">
    <property type="entry name" value="MFS"/>
    <property type="match status" value="1"/>
</dbReference>
<evidence type="ECO:0000256" key="3">
    <source>
        <dbReference type="ARBA" id="ARBA00022692"/>
    </source>
</evidence>
<dbReference type="OrthoDB" id="2213137at2759"/>
<evidence type="ECO:0000256" key="4">
    <source>
        <dbReference type="ARBA" id="ARBA00022989"/>
    </source>
</evidence>
<feature type="transmembrane region" description="Helical" evidence="6">
    <location>
        <begin position="401"/>
        <end position="422"/>
    </location>
</feature>
<dbReference type="SUPFAM" id="SSF103473">
    <property type="entry name" value="MFS general substrate transporter"/>
    <property type="match status" value="1"/>
</dbReference>
<reference evidence="9" key="1">
    <citation type="submission" date="2015-09" db="EMBL/GenBank/DDBJ databases">
        <authorList>
            <consortium name="Pathogen Informatics"/>
        </authorList>
    </citation>
    <scope>NUCLEOTIDE SEQUENCE [LARGE SCALE GENOMIC DNA]</scope>
    <source>
        <strain evidence="9">Lake Konstanz</strain>
    </source>
</reference>
<dbReference type="GO" id="GO:0016020">
    <property type="term" value="C:membrane"/>
    <property type="evidence" value="ECO:0007669"/>
    <property type="project" value="UniProtKB-SubCell"/>
</dbReference>
<evidence type="ECO:0000256" key="2">
    <source>
        <dbReference type="ARBA" id="ARBA00022448"/>
    </source>
</evidence>
<accession>A0A0S4JVK3</accession>
<feature type="transmembrane region" description="Helical" evidence="6">
    <location>
        <begin position="285"/>
        <end position="304"/>
    </location>
</feature>
<feature type="transmembrane region" description="Helical" evidence="6">
    <location>
        <begin position="236"/>
        <end position="258"/>
    </location>
</feature>
<protein>
    <submittedName>
        <fullName evidence="8">Monocarboxylate transporter-like protein, putative</fullName>
    </submittedName>
</protein>
<keyword evidence="3 6" id="KW-0812">Transmembrane</keyword>
<evidence type="ECO:0000256" key="1">
    <source>
        <dbReference type="ARBA" id="ARBA00004141"/>
    </source>
</evidence>
<feature type="transmembrane region" description="Helical" evidence="6">
    <location>
        <begin position="140"/>
        <end position="160"/>
    </location>
</feature>
<keyword evidence="2" id="KW-0813">Transport</keyword>
<dbReference type="InterPro" id="IPR036259">
    <property type="entry name" value="MFS_trans_sf"/>
</dbReference>
<feature type="transmembrane region" description="Helical" evidence="6">
    <location>
        <begin position="54"/>
        <end position="74"/>
    </location>
</feature>
<dbReference type="InterPro" id="IPR011701">
    <property type="entry name" value="MFS"/>
</dbReference>
<evidence type="ECO:0000256" key="6">
    <source>
        <dbReference type="SAM" id="Phobius"/>
    </source>
</evidence>
<proteinExistence type="predicted"/>
<evidence type="ECO:0000313" key="8">
    <source>
        <dbReference type="EMBL" id="CUG94271.1"/>
    </source>
</evidence>
<dbReference type="PANTHER" id="PTHR43385">
    <property type="entry name" value="RIBOFLAVIN TRANSPORTER RIBJ"/>
    <property type="match status" value="1"/>
</dbReference>
<dbReference type="GO" id="GO:0022857">
    <property type="term" value="F:transmembrane transporter activity"/>
    <property type="evidence" value="ECO:0007669"/>
    <property type="project" value="InterPro"/>
</dbReference>
<feature type="transmembrane region" description="Helical" evidence="6">
    <location>
        <begin position="81"/>
        <end position="98"/>
    </location>
</feature>
<dbReference type="EMBL" id="CYKH01002228">
    <property type="protein sequence ID" value="CUG94271.1"/>
    <property type="molecule type" value="Genomic_DNA"/>
</dbReference>
<keyword evidence="4 6" id="KW-1133">Transmembrane helix</keyword>
<dbReference type="OMA" id="CVFISCC"/>
<dbReference type="VEuPathDB" id="TriTrypDB:BSAL_47350"/>
<evidence type="ECO:0000313" key="9">
    <source>
        <dbReference type="Proteomes" id="UP000051952"/>
    </source>
</evidence>
<dbReference type="InterPro" id="IPR020846">
    <property type="entry name" value="MFS_dom"/>
</dbReference>
<feature type="transmembrane region" description="Helical" evidence="6">
    <location>
        <begin position="336"/>
        <end position="358"/>
    </location>
</feature>
<dbReference type="AlphaFoldDB" id="A0A0S4JVK3"/>
<organism evidence="8 9">
    <name type="scientific">Bodo saltans</name>
    <name type="common">Flagellated protozoan</name>
    <dbReference type="NCBI Taxonomy" id="75058"/>
    <lineage>
        <taxon>Eukaryota</taxon>
        <taxon>Discoba</taxon>
        <taxon>Euglenozoa</taxon>
        <taxon>Kinetoplastea</taxon>
        <taxon>Metakinetoplastina</taxon>
        <taxon>Eubodonida</taxon>
        <taxon>Bodonidae</taxon>
        <taxon>Bodo</taxon>
    </lineage>
</organism>
<keyword evidence="5 6" id="KW-0472">Membrane</keyword>
<feature type="transmembrane region" description="Helical" evidence="6">
    <location>
        <begin position="104"/>
        <end position="128"/>
    </location>
</feature>
<keyword evidence="9" id="KW-1185">Reference proteome</keyword>
<evidence type="ECO:0000256" key="5">
    <source>
        <dbReference type="ARBA" id="ARBA00023136"/>
    </source>
</evidence>
<feature type="transmembrane region" description="Helical" evidence="6">
    <location>
        <begin position="12"/>
        <end position="34"/>
    </location>
</feature>
<dbReference type="Proteomes" id="UP000051952">
    <property type="component" value="Unassembled WGS sequence"/>
</dbReference>
<dbReference type="Pfam" id="PF07690">
    <property type="entry name" value="MFS_1"/>
    <property type="match status" value="2"/>
</dbReference>
<dbReference type="InterPro" id="IPR052983">
    <property type="entry name" value="MFS_Riboflavin_Transporter"/>
</dbReference>
<feature type="transmembrane region" description="Helical" evidence="6">
    <location>
        <begin position="370"/>
        <end position="389"/>
    </location>
</feature>
<dbReference type="Gene3D" id="1.20.1250.20">
    <property type="entry name" value="MFS general substrate transporter like domains"/>
    <property type="match status" value="2"/>
</dbReference>